<dbReference type="InterPro" id="IPR000700">
    <property type="entry name" value="PAS-assoc_C"/>
</dbReference>
<dbReference type="InterPro" id="IPR035965">
    <property type="entry name" value="PAS-like_dom_sf"/>
</dbReference>
<feature type="domain" description="PAC" evidence="4">
    <location>
        <begin position="555"/>
        <end position="607"/>
    </location>
</feature>
<dbReference type="SMART" id="SM00091">
    <property type="entry name" value="PAS"/>
    <property type="match status" value="6"/>
</dbReference>
<dbReference type="Gene3D" id="3.30.450.20">
    <property type="entry name" value="PAS domain"/>
    <property type="match status" value="5"/>
</dbReference>
<dbReference type="Gene3D" id="1.10.287.950">
    <property type="entry name" value="Methyl-accepting chemotaxis protein"/>
    <property type="match status" value="1"/>
</dbReference>
<keyword evidence="6" id="KW-1185">Reference proteome</keyword>
<evidence type="ECO:0000259" key="4">
    <source>
        <dbReference type="PROSITE" id="PS50113"/>
    </source>
</evidence>
<accession>A0A7Y0BLQ2</accession>
<dbReference type="InterPro" id="IPR001610">
    <property type="entry name" value="PAC"/>
</dbReference>
<dbReference type="EMBL" id="JABBGM010000001">
    <property type="protein sequence ID" value="NML92771.1"/>
    <property type="molecule type" value="Genomic_DNA"/>
</dbReference>
<feature type="domain" description="PAC" evidence="4">
    <location>
        <begin position="311"/>
        <end position="363"/>
    </location>
</feature>
<dbReference type="Proteomes" id="UP000583556">
    <property type="component" value="Unassembled WGS sequence"/>
</dbReference>
<evidence type="ECO:0000313" key="6">
    <source>
        <dbReference type="Proteomes" id="UP000583556"/>
    </source>
</evidence>
<dbReference type="PANTHER" id="PTHR24422">
    <property type="entry name" value="CHEMOTAXIS PROTEIN METHYLTRANSFERASE"/>
    <property type="match status" value="1"/>
</dbReference>
<dbReference type="RefSeq" id="WP_169491977.1">
    <property type="nucleotide sequence ID" value="NZ_JABBGM010000001.1"/>
</dbReference>
<sequence length="921" mass="100673">MTANQNPPLDLTAQGAALLADNLLVLAFDAASGELVDANDRARSLLADGADVTFAQVFPEHDLAQVLDEAIDIAGQLPLAAGGHAAISGACTRTSGRKAQVLFLGARGFEAPIAPSLMVHRFEAINHALAICQYAPDGSIVGGNELFFHLVGRSADDLVGLPLGALEAELAAGDAPETFWDKLSDGQSHRCIRRHKTSDGHDVWLREVFVPTRDRSGHVVSVLSYAFDVTGEQTVRIENKSKLDAIDRAFALIEFDLSGRVLDANANFLSLMGYTLDEIVGQHHRIFCDKEYAGSAAHRQFWQKLGKGDFDQGEYKRLRKDGKDVWIQASYNPVFGLDGEPVKIVKVAMDVTEQRVAAAEAAGKVAAIDRAQAVIEFALDGTVLTANANFLSVMGYDLDQVVGRNHKIFCEDAYIASPDYAELWSRLRAGEYVAGVFKRKAANGREVWIRATYNPIFDLEGRPAKIVKFALDISDTQRRNLEFEGKVKAIGRAQGVVEFALDGTVLDANENFLALTGYKLDEVVGRHHRMFCAPELAASAEYAAFWEKLARGDYDAGEYRRRTKEGRDIWIQATYNPIFDLDGKPVKVVKFATDVTEQKTKSVEFQARVDAVSRAQAVIEFDLDGNVLSANDNFLRLMGYSLREVTGQNHAMFCSPDYIRSLEYRDFWLRLNKGEFHSGRFHRVGKYDRDVYIQATYNPLFDVAGNPVRIVKYATDITDQVLLEKDIGHRACEMTGLIDRLATSIQAINGATEQAETLALQTRANAETGRQALNGAIESIELIQKSASGIAEIVSIIGEIAGQTNLLAFNAEIEAARAGEHGVGFSVVAGEVRKLAERSSTAARDISRLIDESIARISEGTGRSLDASRAFVGIFESAEKTGAAIEAISESAQAQDVVTSDAVQLIRQLGDVARQEGATRQ</sequence>
<dbReference type="NCBIfam" id="TIGR00229">
    <property type="entry name" value="sensory_box"/>
    <property type="match status" value="5"/>
</dbReference>
<dbReference type="PROSITE" id="PS50111">
    <property type="entry name" value="CHEMOTAXIS_TRANSDUC_2"/>
    <property type="match status" value="1"/>
</dbReference>
<reference evidence="5 6" key="1">
    <citation type="submission" date="2020-04" db="EMBL/GenBank/DDBJ databases">
        <title>Novosphingobium sp. TW-4 isolated from soil.</title>
        <authorList>
            <person name="Dahal R.H."/>
            <person name="Chaudhary D.K."/>
        </authorList>
    </citation>
    <scope>NUCLEOTIDE SEQUENCE [LARGE SCALE GENOMIC DNA]</scope>
    <source>
        <strain evidence="5 6">TW-4</strain>
    </source>
</reference>
<keyword evidence="1" id="KW-0807">Transducer</keyword>
<dbReference type="GO" id="GO:0004888">
    <property type="term" value="F:transmembrane signaling receptor activity"/>
    <property type="evidence" value="ECO:0007669"/>
    <property type="project" value="InterPro"/>
</dbReference>
<organism evidence="5 6">
    <name type="scientific">Novosphingobium olei</name>
    <dbReference type="NCBI Taxonomy" id="2728851"/>
    <lineage>
        <taxon>Bacteria</taxon>
        <taxon>Pseudomonadati</taxon>
        <taxon>Pseudomonadota</taxon>
        <taxon>Alphaproteobacteria</taxon>
        <taxon>Sphingomonadales</taxon>
        <taxon>Sphingomonadaceae</taxon>
        <taxon>Novosphingobium</taxon>
    </lineage>
</organism>
<dbReference type="InterPro" id="IPR050903">
    <property type="entry name" value="Bact_Chemotaxis_MeTrfase"/>
</dbReference>
<dbReference type="PROSITE" id="PS50113">
    <property type="entry name" value="PAC"/>
    <property type="match status" value="3"/>
</dbReference>
<dbReference type="Pfam" id="PF00015">
    <property type="entry name" value="MCPsignal"/>
    <property type="match status" value="1"/>
</dbReference>
<dbReference type="InterPro" id="IPR000014">
    <property type="entry name" value="PAS"/>
</dbReference>
<feature type="domain" description="PAS" evidence="3">
    <location>
        <begin position="618"/>
        <end position="649"/>
    </location>
</feature>
<proteinExistence type="predicted"/>
<feature type="domain" description="PAC" evidence="4">
    <location>
        <begin position="431"/>
        <end position="485"/>
    </location>
</feature>
<evidence type="ECO:0000259" key="3">
    <source>
        <dbReference type="PROSITE" id="PS50112"/>
    </source>
</evidence>
<dbReference type="PROSITE" id="PS50112">
    <property type="entry name" value="PAS"/>
    <property type="match status" value="3"/>
</dbReference>
<gene>
    <name evidence="5" type="ORF">HHL27_03660</name>
</gene>
<evidence type="ECO:0000256" key="1">
    <source>
        <dbReference type="PROSITE-ProRule" id="PRU00284"/>
    </source>
</evidence>
<protein>
    <submittedName>
        <fullName evidence="5">PAS domain S-box protein</fullName>
    </submittedName>
</protein>
<comment type="caution">
    <text evidence="5">The sequence shown here is derived from an EMBL/GenBank/DDBJ whole genome shotgun (WGS) entry which is preliminary data.</text>
</comment>
<dbReference type="PRINTS" id="PR00260">
    <property type="entry name" value="CHEMTRNSDUCR"/>
</dbReference>
<name>A0A7Y0BLQ2_9SPHN</name>
<dbReference type="PANTHER" id="PTHR24422:SF10">
    <property type="entry name" value="CHEMOTAXIS PROTEIN METHYLTRANSFERASE 2"/>
    <property type="match status" value="1"/>
</dbReference>
<dbReference type="GO" id="GO:0006935">
    <property type="term" value="P:chemotaxis"/>
    <property type="evidence" value="ECO:0007669"/>
    <property type="project" value="InterPro"/>
</dbReference>
<feature type="domain" description="Methyl-accepting transducer" evidence="2">
    <location>
        <begin position="733"/>
        <end position="921"/>
    </location>
</feature>
<dbReference type="InterPro" id="IPR013655">
    <property type="entry name" value="PAS_fold_3"/>
</dbReference>
<evidence type="ECO:0000259" key="2">
    <source>
        <dbReference type="PROSITE" id="PS50111"/>
    </source>
</evidence>
<dbReference type="Pfam" id="PF13426">
    <property type="entry name" value="PAS_9"/>
    <property type="match status" value="1"/>
</dbReference>
<dbReference type="SMART" id="SM00283">
    <property type="entry name" value="MA"/>
    <property type="match status" value="1"/>
</dbReference>
<dbReference type="CDD" id="cd00130">
    <property type="entry name" value="PAS"/>
    <property type="match status" value="5"/>
</dbReference>
<dbReference type="AlphaFoldDB" id="A0A7Y0BLQ2"/>
<dbReference type="SMART" id="SM00086">
    <property type="entry name" value="PAC"/>
    <property type="match status" value="5"/>
</dbReference>
<evidence type="ECO:0000313" key="5">
    <source>
        <dbReference type="EMBL" id="NML92771.1"/>
    </source>
</evidence>
<dbReference type="GO" id="GO:0016020">
    <property type="term" value="C:membrane"/>
    <property type="evidence" value="ECO:0007669"/>
    <property type="project" value="InterPro"/>
</dbReference>
<dbReference type="InterPro" id="IPR004089">
    <property type="entry name" value="MCPsignal_dom"/>
</dbReference>
<feature type="domain" description="PAS" evidence="3">
    <location>
        <begin position="502"/>
        <end position="526"/>
    </location>
</feature>
<dbReference type="Pfam" id="PF08447">
    <property type="entry name" value="PAS_3"/>
    <property type="match status" value="4"/>
</dbReference>
<feature type="domain" description="PAS" evidence="3">
    <location>
        <begin position="252"/>
        <end position="282"/>
    </location>
</feature>
<dbReference type="InterPro" id="IPR004090">
    <property type="entry name" value="Chemotax_Me-accpt_rcpt"/>
</dbReference>
<dbReference type="SUPFAM" id="SSF55785">
    <property type="entry name" value="PYP-like sensor domain (PAS domain)"/>
    <property type="match status" value="5"/>
</dbReference>
<dbReference type="SUPFAM" id="SSF58104">
    <property type="entry name" value="Methyl-accepting chemotaxis protein (MCP) signaling domain"/>
    <property type="match status" value="1"/>
</dbReference>
<dbReference type="GO" id="GO:0007165">
    <property type="term" value="P:signal transduction"/>
    <property type="evidence" value="ECO:0007669"/>
    <property type="project" value="UniProtKB-KW"/>
</dbReference>